<organism evidence="1 2">
    <name type="scientific">Hygrophoropsis aurantiaca</name>
    <dbReference type="NCBI Taxonomy" id="72124"/>
    <lineage>
        <taxon>Eukaryota</taxon>
        <taxon>Fungi</taxon>
        <taxon>Dikarya</taxon>
        <taxon>Basidiomycota</taxon>
        <taxon>Agaricomycotina</taxon>
        <taxon>Agaricomycetes</taxon>
        <taxon>Agaricomycetidae</taxon>
        <taxon>Boletales</taxon>
        <taxon>Coniophorineae</taxon>
        <taxon>Hygrophoropsidaceae</taxon>
        <taxon>Hygrophoropsis</taxon>
    </lineage>
</organism>
<name>A0ACB8AIH0_9AGAM</name>
<keyword evidence="1" id="KW-0378">Hydrolase</keyword>
<keyword evidence="2" id="KW-1185">Reference proteome</keyword>
<comment type="caution">
    <text evidence="1">The sequence shown here is derived from an EMBL/GenBank/DDBJ whole genome shotgun (WGS) entry which is preliminary data.</text>
</comment>
<dbReference type="Proteomes" id="UP000790377">
    <property type="component" value="Unassembled WGS sequence"/>
</dbReference>
<reference evidence="1" key="1">
    <citation type="journal article" date="2021" name="New Phytol.">
        <title>Evolutionary innovations through gain and loss of genes in the ectomycorrhizal Boletales.</title>
        <authorList>
            <person name="Wu G."/>
            <person name="Miyauchi S."/>
            <person name="Morin E."/>
            <person name="Kuo A."/>
            <person name="Drula E."/>
            <person name="Varga T."/>
            <person name="Kohler A."/>
            <person name="Feng B."/>
            <person name="Cao Y."/>
            <person name="Lipzen A."/>
            <person name="Daum C."/>
            <person name="Hundley H."/>
            <person name="Pangilinan J."/>
            <person name="Johnson J."/>
            <person name="Barry K."/>
            <person name="LaButti K."/>
            <person name="Ng V."/>
            <person name="Ahrendt S."/>
            <person name="Min B."/>
            <person name="Choi I.G."/>
            <person name="Park H."/>
            <person name="Plett J.M."/>
            <person name="Magnuson J."/>
            <person name="Spatafora J.W."/>
            <person name="Nagy L.G."/>
            <person name="Henrissat B."/>
            <person name="Grigoriev I.V."/>
            <person name="Yang Z.L."/>
            <person name="Xu J."/>
            <person name="Martin F.M."/>
        </authorList>
    </citation>
    <scope>NUCLEOTIDE SEQUENCE</scope>
    <source>
        <strain evidence="1">ATCC 28755</strain>
    </source>
</reference>
<accession>A0ACB8AIH0</accession>
<evidence type="ECO:0000313" key="2">
    <source>
        <dbReference type="Proteomes" id="UP000790377"/>
    </source>
</evidence>
<gene>
    <name evidence="1" type="ORF">BJ138DRAFT_1099714</name>
</gene>
<sequence length="605" mass="68002">MAKATTNEWKGKDRMKTDVVLKPEETRPNDIIIPIMGPPGVGKSTFINAAVGKPVALVGHGLESCTKDLQHIIIPYPADPSRRVVLLDTPSFDGTYSEDPEILRRIGVWLAQSYHNNMKIAGIIYLHEIHQTAQASYNRNLMVIRKLCGTSAMKNLVLTTTKWPNSSDDTVWMQKHSSLTVAWKDLIDQGCKTAQFRNTRESAWDVIDLVVPNPHLPLQIQQELVDLAKRIPETEAGRSLRNIVLELVRNGDESEAATQKRLKEAKKEILSALKDIPKLEEVPTSKRLRAFFYPAIRVTSISSISRFDCNAPEVMNIITTLSSGFHCPWPKSTQVVVFSHIPFCSVMTAKLATQEWKGKDRKREDTVLKDGRADDIIVPIMGRTGVGKSSFINTLVGREATVVGHDLESCTATLHHVMVPYPLDTTRRVIFVDTPGFDDTNIDDAEILRRIGVWLASSYHDHMKVAGVIYLHDISQARVQTSRTTLNLFHKLCGNEAMKNVALATTKWSFVSHKIGEKNEKELSDNSWADMIGQGSQVGRFDDTQKSAWDLVYLVIQNDPLALQIQLEMIDLKRRFHETSAGRAANAIEPKIPFGERVKSFFHRR</sequence>
<protein>
    <submittedName>
        <fullName evidence="1">P-loop containing nucleoside triphosphate hydrolase protein</fullName>
    </submittedName>
</protein>
<proteinExistence type="predicted"/>
<evidence type="ECO:0000313" key="1">
    <source>
        <dbReference type="EMBL" id="KAH7913164.1"/>
    </source>
</evidence>
<dbReference type="EMBL" id="MU267636">
    <property type="protein sequence ID" value="KAH7913164.1"/>
    <property type="molecule type" value="Genomic_DNA"/>
</dbReference>